<evidence type="ECO:0000313" key="12">
    <source>
        <dbReference type="EMBL" id="KAL3511548.1"/>
    </source>
</evidence>
<dbReference type="CDD" id="cd14066">
    <property type="entry name" value="STKc_IRAK"/>
    <property type="match status" value="1"/>
</dbReference>
<dbReference type="InterPro" id="IPR001245">
    <property type="entry name" value="Ser-Thr/Tyr_kinase_cat_dom"/>
</dbReference>
<comment type="subcellular location">
    <subcellularLocation>
        <location evidence="1">Membrane</location>
    </subcellularLocation>
</comment>
<dbReference type="PANTHER" id="PTHR48007:SF13">
    <property type="entry name" value="PROTEIN STRUBBELIG-RECEPTOR FAMILY 4"/>
    <property type="match status" value="1"/>
</dbReference>
<dbReference type="FunFam" id="3.80.10.10:FF:000062">
    <property type="entry name" value="protein STRUBBELIG-RECEPTOR FAMILY 3"/>
    <property type="match status" value="1"/>
</dbReference>
<keyword evidence="13" id="KW-1185">Reference proteome</keyword>
<feature type="transmembrane region" description="Helical" evidence="10">
    <location>
        <begin position="298"/>
        <end position="322"/>
    </location>
</feature>
<keyword evidence="2" id="KW-0433">Leucine-rich repeat</keyword>
<gene>
    <name evidence="12" type="ORF">ACH5RR_024265</name>
</gene>
<evidence type="ECO:0000256" key="5">
    <source>
        <dbReference type="ARBA" id="ARBA00022737"/>
    </source>
</evidence>
<evidence type="ECO:0000256" key="6">
    <source>
        <dbReference type="ARBA" id="ARBA00022989"/>
    </source>
</evidence>
<evidence type="ECO:0000256" key="7">
    <source>
        <dbReference type="ARBA" id="ARBA00023136"/>
    </source>
</evidence>
<feature type="compositionally biased region" description="Polar residues" evidence="9">
    <location>
        <begin position="353"/>
        <end position="362"/>
    </location>
</feature>
<comment type="caution">
    <text evidence="12">The sequence shown here is derived from an EMBL/GenBank/DDBJ whole genome shotgun (WGS) entry which is preliminary data.</text>
</comment>
<dbReference type="AlphaFoldDB" id="A0ABD2Z179"/>
<dbReference type="FunFam" id="1.10.510.10:FF:000095">
    <property type="entry name" value="protein STRUBBELIG-RECEPTOR FAMILY 8"/>
    <property type="match status" value="1"/>
</dbReference>
<dbReference type="Gene3D" id="3.80.10.10">
    <property type="entry name" value="Ribonuclease Inhibitor"/>
    <property type="match status" value="1"/>
</dbReference>
<dbReference type="Pfam" id="PF13855">
    <property type="entry name" value="LRR_8"/>
    <property type="match status" value="1"/>
</dbReference>
<feature type="compositionally biased region" description="Pro residues" evidence="9">
    <location>
        <begin position="258"/>
        <end position="270"/>
    </location>
</feature>
<keyword evidence="6 10" id="KW-1133">Transmembrane helix</keyword>
<feature type="compositionally biased region" description="Polar residues" evidence="9">
    <location>
        <begin position="703"/>
        <end position="715"/>
    </location>
</feature>
<keyword evidence="8" id="KW-0675">Receptor</keyword>
<dbReference type="SUPFAM" id="SSF56112">
    <property type="entry name" value="Protein kinase-like (PK-like)"/>
    <property type="match status" value="1"/>
</dbReference>
<keyword evidence="4" id="KW-0732">Signal</keyword>
<organism evidence="12 13">
    <name type="scientific">Cinchona calisaya</name>
    <dbReference type="NCBI Taxonomy" id="153742"/>
    <lineage>
        <taxon>Eukaryota</taxon>
        <taxon>Viridiplantae</taxon>
        <taxon>Streptophyta</taxon>
        <taxon>Embryophyta</taxon>
        <taxon>Tracheophyta</taxon>
        <taxon>Spermatophyta</taxon>
        <taxon>Magnoliopsida</taxon>
        <taxon>eudicotyledons</taxon>
        <taxon>Gunneridae</taxon>
        <taxon>Pentapetalae</taxon>
        <taxon>asterids</taxon>
        <taxon>lamiids</taxon>
        <taxon>Gentianales</taxon>
        <taxon>Rubiaceae</taxon>
        <taxon>Cinchonoideae</taxon>
        <taxon>Cinchoneae</taxon>
        <taxon>Cinchona</taxon>
    </lineage>
</organism>
<dbReference type="InterPro" id="IPR000719">
    <property type="entry name" value="Prot_kinase_dom"/>
</dbReference>
<evidence type="ECO:0000256" key="8">
    <source>
        <dbReference type="ARBA" id="ARBA00023170"/>
    </source>
</evidence>
<accession>A0ABD2Z179</accession>
<evidence type="ECO:0000256" key="1">
    <source>
        <dbReference type="ARBA" id="ARBA00004370"/>
    </source>
</evidence>
<evidence type="ECO:0000256" key="9">
    <source>
        <dbReference type="SAM" id="MobiDB-lite"/>
    </source>
</evidence>
<dbReference type="GO" id="GO:0016020">
    <property type="term" value="C:membrane"/>
    <property type="evidence" value="ECO:0007669"/>
    <property type="project" value="UniProtKB-SubCell"/>
</dbReference>
<proteinExistence type="predicted"/>
<dbReference type="Proteomes" id="UP001630127">
    <property type="component" value="Unassembled WGS sequence"/>
</dbReference>
<evidence type="ECO:0000259" key="11">
    <source>
        <dbReference type="PROSITE" id="PS50011"/>
    </source>
</evidence>
<keyword evidence="7 10" id="KW-0472">Membrane</keyword>
<dbReference type="Pfam" id="PF07714">
    <property type="entry name" value="PK_Tyr_Ser-Thr"/>
    <property type="match status" value="1"/>
</dbReference>
<name>A0ABD2Z179_9GENT</name>
<evidence type="ECO:0000313" key="13">
    <source>
        <dbReference type="Proteomes" id="UP001630127"/>
    </source>
</evidence>
<dbReference type="PANTHER" id="PTHR48007">
    <property type="entry name" value="LEUCINE-RICH REPEAT RECEPTOR-LIKE PROTEIN KINASE PXC1"/>
    <property type="match status" value="1"/>
</dbReference>
<keyword evidence="3 10" id="KW-0812">Transmembrane</keyword>
<evidence type="ECO:0000256" key="4">
    <source>
        <dbReference type="ARBA" id="ARBA00022729"/>
    </source>
</evidence>
<evidence type="ECO:0000256" key="2">
    <source>
        <dbReference type="ARBA" id="ARBA00022614"/>
    </source>
</evidence>
<feature type="region of interest" description="Disordered" evidence="9">
    <location>
        <begin position="703"/>
        <end position="722"/>
    </location>
</feature>
<dbReference type="Pfam" id="PF00560">
    <property type="entry name" value="LRR_1"/>
    <property type="match status" value="1"/>
</dbReference>
<dbReference type="InterPro" id="IPR011009">
    <property type="entry name" value="Kinase-like_dom_sf"/>
</dbReference>
<sequence>MGFLGCGSEMCREVEVAAAVALLGYILIFGPSSTNADTDPSDAAVLNDLYKDLNSPSQLTKWSPNGGDPCGESWKGISCSGSRVTEIKLSGLGLSGSMGYQLDKLTAVTNFDISNNNIGNQLPYQLPQNVQQLNLAGNGFNGGLPYSISQMTSLKYLNVSHNQFQGQPSDMFASLTSLSTLDFSFNAMSGDLPKSFSSLTSMTDMYLQNNQFTGTIDVLANLPLDTLNVENNRFNGWIPDQLKGINLRTGGNSWTSGPAPPPPPGTPPASIPNRNHKSGGNSKSDGGSSGGGNGNSGIGGGGVAGIVISILVVGAIVAFFIVKRRSRRPSPDIEKLDNQPFAPLTSQEEMKSIQPSSATSTKTFEIPASINLKPPPIDRHKSFDEDDASMKPIITPKKAITIPIEAKQYSVADLQMATDSFSVENLIGEGSIGRVYRAEFDDGKVLAVKKINSSALPGAEDFLDIVSKISHLHHPNVTELVGYCSEHGQYLLVYEFLKNGSLNDLLHLSDEYSKPLTWNNRVKIALGTARALEYLHEVCSPSVVHKNFKSANILLDMELNPHLSDCGLASLLRDVDQALNHNAGSGYSAPEVAMSGQYTIKSDVYSFGVVMLELLTGRQPFDSSRTRSEQSLVRWATPQLHDIDALAKMVDPALKGLYPVKSLSRFADVIALCVQPEPEFRPPMSEVVQALVRLVQRANMSRRTVGNDNSSSLRANSDDQDY</sequence>
<dbReference type="PROSITE" id="PS50011">
    <property type="entry name" value="PROTEIN_KINASE_DOM"/>
    <property type="match status" value="1"/>
</dbReference>
<dbReference type="Gene3D" id="1.10.510.10">
    <property type="entry name" value="Transferase(Phosphotransferase) domain 1"/>
    <property type="match status" value="1"/>
</dbReference>
<dbReference type="InterPro" id="IPR013210">
    <property type="entry name" value="LRR_N_plant-typ"/>
</dbReference>
<feature type="domain" description="Protein kinase" evidence="11">
    <location>
        <begin position="421"/>
        <end position="694"/>
    </location>
</feature>
<evidence type="ECO:0000256" key="10">
    <source>
        <dbReference type="SAM" id="Phobius"/>
    </source>
</evidence>
<dbReference type="InterPro" id="IPR046959">
    <property type="entry name" value="PRK1-6/SRF4-like"/>
</dbReference>
<dbReference type="FunFam" id="3.30.200.20:FF:000125">
    <property type="entry name" value="Protein STRUBBELIG-RECEPTOR FAMILY 8"/>
    <property type="match status" value="1"/>
</dbReference>
<evidence type="ECO:0000256" key="3">
    <source>
        <dbReference type="ARBA" id="ARBA00022692"/>
    </source>
</evidence>
<feature type="region of interest" description="Disordered" evidence="9">
    <location>
        <begin position="248"/>
        <end position="294"/>
    </location>
</feature>
<dbReference type="Pfam" id="PF08263">
    <property type="entry name" value="LRRNT_2"/>
    <property type="match status" value="1"/>
</dbReference>
<dbReference type="InterPro" id="IPR032675">
    <property type="entry name" value="LRR_dom_sf"/>
</dbReference>
<dbReference type="Gene3D" id="3.30.200.20">
    <property type="entry name" value="Phosphorylase Kinase, domain 1"/>
    <property type="match status" value="1"/>
</dbReference>
<protein>
    <recommendedName>
        <fullName evidence="11">Protein kinase domain-containing protein</fullName>
    </recommendedName>
</protein>
<reference evidence="12 13" key="1">
    <citation type="submission" date="2024-11" db="EMBL/GenBank/DDBJ databases">
        <title>A near-complete genome assembly of Cinchona calisaya.</title>
        <authorList>
            <person name="Lian D.C."/>
            <person name="Zhao X.W."/>
            <person name="Wei L."/>
        </authorList>
    </citation>
    <scope>NUCLEOTIDE SEQUENCE [LARGE SCALE GENOMIC DNA]</scope>
    <source>
        <tissue evidence="12">Nenye</tissue>
    </source>
</reference>
<dbReference type="InterPro" id="IPR001611">
    <property type="entry name" value="Leu-rich_rpt"/>
</dbReference>
<dbReference type="EMBL" id="JBJUIK010000011">
    <property type="protein sequence ID" value="KAL3511548.1"/>
    <property type="molecule type" value="Genomic_DNA"/>
</dbReference>
<keyword evidence="5" id="KW-0677">Repeat</keyword>
<feature type="region of interest" description="Disordered" evidence="9">
    <location>
        <begin position="328"/>
        <end position="362"/>
    </location>
</feature>
<dbReference type="SUPFAM" id="SSF52058">
    <property type="entry name" value="L domain-like"/>
    <property type="match status" value="1"/>
</dbReference>